<dbReference type="RefSeq" id="WP_093837117.1">
    <property type="nucleotide sequence ID" value="NZ_FOLM01000001.1"/>
</dbReference>
<protein>
    <submittedName>
        <fullName evidence="3">Uncharacterized protein</fullName>
    </submittedName>
</protein>
<keyword evidence="2" id="KW-1133">Transmembrane helix</keyword>
<evidence type="ECO:0000313" key="4">
    <source>
        <dbReference type="Proteomes" id="UP000199207"/>
    </source>
</evidence>
<feature type="region of interest" description="Disordered" evidence="1">
    <location>
        <begin position="1"/>
        <end position="20"/>
    </location>
</feature>
<evidence type="ECO:0000313" key="3">
    <source>
        <dbReference type="EMBL" id="SFB99582.1"/>
    </source>
</evidence>
<evidence type="ECO:0000256" key="2">
    <source>
        <dbReference type="SAM" id="Phobius"/>
    </source>
</evidence>
<dbReference type="EMBL" id="FOLM01000001">
    <property type="protein sequence ID" value="SFB99582.1"/>
    <property type="molecule type" value="Genomic_DNA"/>
</dbReference>
<reference evidence="3 4" key="1">
    <citation type="submission" date="2016-10" db="EMBL/GenBank/DDBJ databases">
        <authorList>
            <person name="de Groot N.N."/>
        </authorList>
    </citation>
    <scope>NUCLEOTIDE SEQUENCE [LARGE SCALE GENOMIC DNA]</scope>
    <source>
        <strain evidence="3 4">CGMCC 4.5739</strain>
    </source>
</reference>
<sequence>MAGRAEPPEGFPGDLSGGDEEFRATVFDESFVRAARLEEYSAQQRIEDHTSPVRRRDPGPVRSLLGSLPTQGLAFALVILVALVTAVYLGNAMPYGGDRTTAVPPPQISVLPLAPDGTVPGGEPEELYAGSPADAFGIGAAGLDLPEARATEHYSQGQVADALALAKEYVVASGITPGVLTGATALPVRSLLRPGQQRQLDRSLAGGTGQAPATGWLVRLDTSEAEPAGSPVRVDGVFSVTEADGALEVSSTHLLVYAVRPAADPEAPASLFHVRRELRMSFTEEDLRNRTTVLLGSRVLAGPADCADSSARSLRPLLAGESARDPGGPATDPFDLTGEVRLCGGTLSAG</sequence>
<dbReference type="AlphaFoldDB" id="A0A1I1FKR0"/>
<gene>
    <name evidence="3" type="ORF">SAMN05421773_101767</name>
</gene>
<keyword evidence="4" id="KW-1185">Reference proteome</keyword>
<proteinExistence type="predicted"/>
<dbReference type="Proteomes" id="UP000199207">
    <property type="component" value="Unassembled WGS sequence"/>
</dbReference>
<dbReference type="STRING" id="910347.SAMN05421773_101767"/>
<feature type="transmembrane region" description="Helical" evidence="2">
    <location>
        <begin position="72"/>
        <end position="90"/>
    </location>
</feature>
<name>A0A1I1FKR0_9ACTN</name>
<organism evidence="3 4">
    <name type="scientific">Streptomyces aidingensis</name>
    <dbReference type="NCBI Taxonomy" id="910347"/>
    <lineage>
        <taxon>Bacteria</taxon>
        <taxon>Bacillati</taxon>
        <taxon>Actinomycetota</taxon>
        <taxon>Actinomycetes</taxon>
        <taxon>Kitasatosporales</taxon>
        <taxon>Streptomycetaceae</taxon>
        <taxon>Streptomyces</taxon>
    </lineage>
</organism>
<accession>A0A1I1FKR0</accession>
<dbReference type="OrthoDB" id="3848547at2"/>
<keyword evidence="2" id="KW-0812">Transmembrane</keyword>
<evidence type="ECO:0000256" key="1">
    <source>
        <dbReference type="SAM" id="MobiDB-lite"/>
    </source>
</evidence>
<keyword evidence="2" id="KW-0472">Membrane</keyword>